<keyword evidence="6" id="KW-0271">Exosome</keyword>
<evidence type="ECO:0000256" key="9">
    <source>
        <dbReference type="ARBA" id="ARBA00030615"/>
    </source>
</evidence>
<dbReference type="Pfam" id="PF21262">
    <property type="entry name" value="RRP40_S1"/>
    <property type="match status" value="1"/>
</dbReference>
<dbReference type="InterPro" id="IPR026699">
    <property type="entry name" value="Exosome_RNA_bind1/RRP40/RRP4"/>
</dbReference>
<dbReference type="SUPFAM" id="SSF54791">
    <property type="entry name" value="Eukaryotic type KH-domain (KH-domain type I)"/>
    <property type="match status" value="1"/>
</dbReference>
<evidence type="ECO:0000256" key="4">
    <source>
        <dbReference type="ARBA" id="ARBA00022490"/>
    </source>
</evidence>
<keyword evidence="11" id="KW-1185">Reference proteome</keyword>
<keyword evidence="7" id="KW-0694">RNA-binding</keyword>
<accession>A0ABM3GCP3</accession>
<dbReference type="GeneID" id="107217346"/>
<evidence type="ECO:0000256" key="7">
    <source>
        <dbReference type="ARBA" id="ARBA00022884"/>
    </source>
</evidence>
<keyword evidence="4" id="KW-0963">Cytoplasm</keyword>
<dbReference type="CDD" id="cd05790">
    <property type="entry name" value="S1_Rrp40"/>
    <property type="match status" value="1"/>
</dbReference>
<dbReference type="PANTHER" id="PTHR21321">
    <property type="entry name" value="PNAS-3 RELATED"/>
    <property type="match status" value="1"/>
</dbReference>
<proteinExistence type="inferred from homology"/>
<dbReference type="InterPro" id="IPR049469">
    <property type="entry name" value="RRP40_KH-I"/>
</dbReference>
<keyword evidence="8" id="KW-0539">Nucleus</keyword>
<dbReference type="SUPFAM" id="SSF110324">
    <property type="entry name" value="Ribosomal L27 protein-like"/>
    <property type="match status" value="1"/>
</dbReference>
<dbReference type="InterPro" id="IPR004088">
    <property type="entry name" value="KH_dom_type_1"/>
</dbReference>
<reference evidence="12" key="1">
    <citation type="submission" date="2025-08" db="UniProtKB">
        <authorList>
            <consortium name="RefSeq"/>
        </authorList>
    </citation>
    <scope>IDENTIFICATION</scope>
    <source>
        <tissue evidence="12">Thorax and Abdomen</tissue>
    </source>
</reference>
<evidence type="ECO:0000256" key="8">
    <source>
        <dbReference type="ARBA" id="ARBA00023242"/>
    </source>
</evidence>
<dbReference type="PANTHER" id="PTHR21321:SF1">
    <property type="entry name" value="EXOSOME COMPLEX COMPONENT RRP40"/>
    <property type="match status" value="1"/>
</dbReference>
<evidence type="ECO:0000256" key="6">
    <source>
        <dbReference type="ARBA" id="ARBA00022835"/>
    </source>
</evidence>
<evidence type="ECO:0000256" key="5">
    <source>
        <dbReference type="ARBA" id="ARBA00022552"/>
    </source>
</evidence>
<protein>
    <recommendedName>
        <fullName evidence="9">Ribosomal RNA-processing protein 40</fullName>
    </recommendedName>
</protein>
<evidence type="ECO:0000256" key="2">
    <source>
        <dbReference type="ARBA" id="ARBA00004604"/>
    </source>
</evidence>
<dbReference type="Gene3D" id="2.40.50.140">
    <property type="entry name" value="Nucleic acid-binding proteins"/>
    <property type="match status" value="1"/>
</dbReference>
<evidence type="ECO:0000313" key="12">
    <source>
        <dbReference type="RefSeq" id="XP_046598037.1"/>
    </source>
</evidence>
<evidence type="ECO:0000256" key="1">
    <source>
        <dbReference type="ARBA" id="ARBA00004496"/>
    </source>
</evidence>
<organism evidence="11 12">
    <name type="scientific">Neodiprion lecontei</name>
    <name type="common">Redheaded pine sawfly</name>
    <dbReference type="NCBI Taxonomy" id="441921"/>
    <lineage>
        <taxon>Eukaryota</taxon>
        <taxon>Metazoa</taxon>
        <taxon>Ecdysozoa</taxon>
        <taxon>Arthropoda</taxon>
        <taxon>Hexapoda</taxon>
        <taxon>Insecta</taxon>
        <taxon>Pterygota</taxon>
        <taxon>Neoptera</taxon>
        <taxon>Endopterygota</taxon>
        <taxon>Hymenoptera</taxon>
        <taxon>Tenthredinoidea</taxon>
        <taxon>Diprionidae</taxon>
        <taxon>Diprioninae</taxon>
        <taxon>Neodiprion</taxon>
    </lineage>
</organism>
<evidence type="ECO:0000256" key="3">
    <source>
        <dbReference type="ARBA" id="ARBA00007841"/>
    </source>
</evidence>
<dbReference type="Gene3D" id="3.30.1370.10">
    <property type="entry name" value="K Homology domain, type 1"/>
    <property type="match status" value="1"/>
</dbReference>
<comment type="similarity">
    <text evidence="3">Belongs to the RRP40 family.</text>
</comment>
<gene>
    <name evidence="12" type="primary">LOC107217346</name>
</gene>
<evidence type="ECO:0000259" key="10">
    <source>
        <dbReference type="Pfam" id="PF15985"/>
    </source>
</evidence>
<dbReference type="RefSeq" id="XP_046598037.1">
    <property type="nucleotide sequence ID" value="XM_046742081.1"/>
</dbReference>
<name>A0ABM3GCP3_NEOLC</name>
<comment type="subcellular location">
    <subcellularLocation>
        <location evidence="1">Cytoplasm</location>
    </subcellularLocation>
    <subcellularLocation>
        <location evidence="2">Nucleus</location>
        <location evidence="2">Nucleolus</location>
    </subcellularLocation>
</comment>
<keyword evidence="5" id="KW-0698">rRNA processing</keyword>
<dbReference type="Proteomes" id="UP000829291">
    <property type="component" value="Chromosome 5"/>
</dbReference>
<dbReference type="InterPro" id="IPR036612">
    <property type="entry name" value="KH_dom_type_1_sf"/>
</dbReference>
<dbReference type="CDD" id="cd22526">
    <property type="entry name" value="KH-I_Rrp40"/>
    <property type="match status" value="1"/>
</dbReference>
<dbReference type="InterPro" id="IPR037319">
    <property type="entry name" value="Rrp40_S1"/>
</dbReference>
<dbReference type="SUPFAM" id="SSF50249">
    <property type="entry name" value="Nucleic acid-binding proteins"/>
    <property type="match status" value="1"/>
</dbReference>
<feature type="domain" description="K Homology" evidence="10">
    <location>
        <begin position="131"/>
        <end position="178"/>
    </location>
</feature>
<sequence>MEVNIKDVVVPGDVAVEIMKSSEKERVILGPGLRRDCDRVLVTKAGVLKRRKPAIFYVDSYQKRVDIGAGELASLSYLAFEGATKKNRPDIVVGDVIFAKLLVASKGMEPELICVDSHGKKGKLGVLSPDGMLFDCSLSLARKLLHPSCQLLTLLAKEQAYEIAIGMNGKIWMKARSVHETIAACNAILAAENTPPAEMPALCSSIARNLLRIS</sequence>
<dbReference type="InterPro" id="IPR012340">
    <property type="entry name" value="NA-bd_OB-fold"/>
</dbReference>
<dbReference type="Pfam" id="PF15985">
    <property type="entry name" value="KH_6"/>
    <property type="match status" value="1"/>
</dbReference>
<evidence type="ECO:0000313" key="11">
    <source>
        <dbReference type="Proteomes" id="UP000829291"/>
    </source>
</evidence>